<dbReference type="PANTHER" id="PTHR12241:SF147">
    <property type="entry name" value="TUBULIN POLYGLUTAMYLASE TTLL7"/>
    <property type="match status" value="1"/>
</dbReference>
<dbReference type="GO" id="GO:0005524">
    <property type="term" value="F:ATP binding"/>
    <property type="evidence" value="ECO:0007669"/>
    <property type="project" value="UniProtKB-KW"/>
</dbReference>
<dbReference type="GO" id="GO:0015631">
    <property type="term" value="F:tubulin binding"/>
    <property type="evidence" value="ECO:0007669"/>
    <property type="project" value="TreeGrafter"/>
</dbReference>
<dbReference type="InterPro" id="IPR004344">
    <property type="entry name" value="TTL/TTLL_fam"/>
</dbReference>
<organism evidence="4 5">
    <name type="scientific">Acyrthosiphon pisum</name>
    <name type="common">Pea aphid</name>
    <dbReference type="NCBI Taxonomy" id="7029"/>
    <lineage>
        <taxon>Eukaryota</taxon>
        <taxon>Metazoa</taxon>
        <taxon>Ecdysozoa</taxon>
        <taxon>Arthropoda</taxon>
        <taxon>Hexapoda</taxon>
        <taxon>Insecta</taxon>
        <taxon>Pterygota</taxon>
        <taxon>Neoptera</taxon>
        <taxon>Paraneoptera</taxon>
        <taxon>Hemiptera</taxon>
        <taxon>Sternorrhyncha</taxon>
        <taxon>Aphidomorpha</taxon>
        <taxon>Aphidoidea</taxon>
        <taxon>Aphididae</taxon>
        <taxon>Macrosiphini</taxon>
        <taxon>Acyrthosiphon</taxon>
    </lineage>
</organism>
<reference evidence="5" key="1">
    <citation type="submission" date="2010-06" db="EMBL/GenBank/DDBJ databases">
        <authorList>
            <person name="Jiang H."/>
            <person name="Abraham K."/>
            <person name="Ali S."/>
            <person name="Alsbrooks S.L."/>
            <person name="Anim B.N."/>
            <person name="Anosike U.S."/>
            <person name="Attaway T."/>
            <person name="Bandaranaike D.P."/>
            <person name="Battles P.K."/>
            <person name="Bell S.N."/>
            <person name="Bell A.V."/>
            <person name="Beltran B."/>
            <person name="Bickham C."/>
            <person name="Bustamante Y."/>
            <person name="Caleb T."/>
            <person name="Canada A."/>
            <person name="Cardenas V."/>
            <person name="Carter K."/>
            <person name="Chacko J."/>
            <person name="Chandrabose M.N."/>
            <person name="Chavez D."/>
            <person name="Chavez A."/>
            <person name="Chen L."/>
            <person name="Chu H.-S."/>
            <person name="Claassen K.J."/>
            <person name="Cockrell R."/>
            <person name="Collins M."/>
            <person name="Cooper J.A."/>
            <person name="Cree A."/>
            <person name="Curry S.M."/>
            <person name="Da Y."/>
            <person name="Dao M.D."/>
            <person name="Das B."/>
            <person name="Davila M.-L."/>
            <person name="Davy-Carroll L."/>
            <person name="Denson S."/>
            <person name="Dinh H."/>
            <person name="Ebong V.E."/>
            <person name="Edwards J.R."/>
            <person name="Egan A."/>
            <person name="El-Daye J."/>
            <person name="Escobedo L."/>
            <person name="Fernandez S."/>
            <person name="Fernando P.R."/>
            <person name="Flagg N."/>
            <person name="Forbes L.D."/>
            <person name="Fowler R.G."/>
            <person name="Fu Q."/>
            <person name="Gabisi R.A."/>
            <person name="Ganer J."/>
            <person name="Garbino Pronczuk A."/>
            <person name="Garcia R.M."/>
            <person name="Garner T."/>
            <person name="Garrett T.E."/>
            <person name="Gonzalez D.A."/>
            <person name="Hamid H."/>
            <person name="Hawkins E.S."/>
            <person name="Hirani K."/>
            <person name="Hogues M.E."/>
            <person name="Hollins B."/>
            <person name="Hsiao C.-H."/>
            <person name="Jabil R."/>
            <person name="James M.L."/>
            <person name="Jhangiani S.N."/>
            <person name="Johnson B."/>
            <person name="Johnson Q."/>
            <person name="Joshi V."/>
            <person name="Kalu J.B."/>
            <person name="Kam C."/>
            <person name="Kashfia A."/>
            <person name="Keebler J."/>
            <person name="Kisamo H."/>
            <person name="Kovar C.L."/>
            <person name="Lago L.A."/>
            <person name="Lai C.-Y."/>
            <person name="Laidlaw J."/>
            <person name="Lara F."/>
            <person name="Le T.-K."/>
            <person name="Lee S.L."/>
            <person name="Legall F.H."/>
            <person name="Lemon S.J."/>
            <person name="Lewis L.R."/>
            <person name="Li B."/>
            <person name="Liu Y."/>
            <person name="Liu Y.-S."/>
            <person name="Lopez J."/>
            <person name="Lozado R.J."/>
            <person name="Lu J."/>
            <person name="Madu R.C."/>
            <person name="Maheshwari M."/>
            <person name="Maheshwari R."/>
            <person name="Malloy K."/>
            <person name="Martinez E."/>
            <person name="Mathew T."/>
            <person name="Mercado I.C."/>
            <person name="Mercado C."/>
            <person name="Meyer B."/>
            <person name="Montgomery K."/>
            <person name="Morgan M.B."/>
            <person name="Munidasa M."/>
            <person name="Nazareth L.V."/>
            <person name="Nelson J."/>
            <person name="Ng B.M."/>
            <person name="Nguyen N.B."/>
            <person name="Nguyen P.Q."/>
            <person name="Nguyen T."/>
            <person name="Obregon M."/>
            <person name="Okwuonu G.O."/>
            <person name="Onwere C.G."/>
            <person name="Orozco G."/>
            <person name="Parra A."/>
            <person name="Patel S."/>
            <person name="Patil S."/>
            <person name="Perez A."/>
            <person name="Perez Y."/>
            <person name="Pham C."/>
            <person name="Primus E.L."/>
            <person name="Pu L.-L."/>
            <person name="Puazo M."/>
            <person name="Qin X."/>
            <person name="Quiroz J.B."/>
            <person name="Reese J."/>
            <person name="Richards S."/>
            <person name="Rives C.M."/>
            <person name="Robberts R."/>
            <person name="Ruiz S.J."/>
            <person name="Ruiz M.J."/>
            <person name="Santibanez J."/>
            <person name="Schneider B.W."/>
            <person name="Sisson I."/>
            <person name="Smith M."/>
            <person name="Sodergren E."/>
            <person name="Song X.-Z."/>
            <person name="Song B.B."/>
            <person name="Summersgill H."/>
            <person name="Thelus R."/>
            <person name="Thornton R.D."/>
            <person name="Trejos Z.Y."/>
            <person name="Usmani K."/>
            <person name="Vattathil S."/>
            <person name="Villasana D."/>
            <person name="Walker D.L."/>
            <person name="Wang S."/>
            <person name="Wang K."/>
            <person name="White C.S."/>
            <person name="Williams A.C."/>
            <person name="Williamson J."/>
            <person name="Wilson K."/>
            <person name="Woghiren I.O."/>
            <person name="Woodworth J.R."/>
            <person name="Worley K.C."/>
            <person name="Wright R.A."/>
            <person name="Wu W."/>
            <person name="Young L."/>
            <person name="Zhang L."/>
            <person name="Zhang J."/>
            <person name="Zhu Y."/>
            <person name="Muzny D.M."/>
            <person name="Weinstock G."/>
            <person name="Gibbs R.A."/>
        </authorList>
    </citation>
    <scope>NUCLEOTIDE SEQUENCE [LARGE SCALE GENOMIC DNA]</scope>
    <source>
        <strain evidence="5">LSR1</strain>
    </source>
</reference>
<evidence type="ECO:0000256" key="1">
    <source>
        <dbReference type="ARBA" id="ARBA00022598"/>
    </source>
</evidence>
<sequence length="201" mass="24116">MSKSFRDDYNFYPKTWYLPSDYKKFKAYVNQHESAAYILKPTTGGQGTGKYITKSPEKINQYKQRICQIYISKRLATELYETPEHYNIADQFMHLTNYSINRYNKKYIDNELFGSKRRFTALNDWLRSEGYDVKKIWNEIDDIIIKTMILAYPFVNHCYQMCFSGHKYTPPCFEILGFYIILNENCKPYLMEVKFIYNIVT</sequence>
<dbReference type="PROSITE" id="PS51221">
    <property type="entry name" value="TTL"/>
    <property type="match status" value="1"/>
</dbReference>
<keyword evidence="3" id="KW-0067">ATP-binding</keyword>
<evidence type="ECO:0008006" key="6">
    <source>
        <dbReference type="Google" id="ProtNLM"/>
    </source>
</evidence>
<evidence type="ECO:0000256" key="3">
    <source>
        <dbReference type="ARBA" id="ARBA00022840"/>
    </source>
</evidence>
<evidence type="ECO:0000313" key="5">
    <source>
        <dbReference type="Proteomes" id="UP000007819"/>
    </source>
</evidence>
<keyword evidence="5" id="KW-1185">Reference proteome</keyword>
<accession>A0A8R2JM68</accession>
<protein>
    <recommendedName>
        <fullName evidence="6">Tubulin--tyrosine ligase-like protein 9</fullName>
    </recommendedName>
</protein>
<keyword evidence="1" id="KW-0436">Ligase</keyword>
<dbReference type="Proteomes" id="UP000007819">
    <property type="component" value="Chromosome A1"/>
</dbReference>
<dbReference type="GO" id="GO:0036064">
    <property type="term" value="C:ciliary basal body"/>
    <property type="evidence" value="ECO:0007669"/>
    <property type="project" value="TreeGrafter"/>
</dbReference>
<dbReference type="Gene3D" id="3.30.470.20">
    <property type="entry name" value="ATP-grasp fold, B domain"/>
    <property type="match status" value="1"/>
</dbReference>
<dbReference type="EnsemblMetazoa" id="XM_029486232.1">
    <property type="protein sequence ID" value="XP_029342092.1"/>
    <property type="gene ID" value="LOC103309045"/>
</dbReference>
<dbReference type="RefSeq" id="XP_029342092.1">
    <property type="nucleotide sequence ID" value="XM_029486232.1"/>
</dbReference>
<proteinExistence type="predicted"/>
<dbReference type="GeneID" id="103309045"/>
<reference evidence="4" key="2">
    <citation type="submission" date="2022-06" db="UniProtKB">
        <authorList>
            <consortium name="EnsemblMetazoa"/>
        </authorList>
    </citation>
    <scope>IDENTIFICATION</scope>
</reference>
<evidence type="ECO:0000256" key="2">
    <source>
        <dbReference type="ARBA" id="ARBA00022741"/>
    </source>
</evidence>
<dbReference type="SUPFAM" id="SSF56059">
    <property type="entry name" value="Glutathione synthetase ATP-binding domain-like"/>
    <property type="match status" value="1"/>
</dbReference>
<dbReference type="OrthoDB" id="202825at2759"/>
<dbReference type="GO" id="GO:0070740">
    <property type="term" value="F:tubulin-glutamic acid ligase activity"/>
    <property type="evidence" value="ECO:0007669"/>
    <property type="project" value="TreeGrafter"/>
</dbReference>
<dbReference type="PANTHER" id="PTHR12241">
    <property type="entry name" value="TUBULIN POLYGLUTAMYLASE"/>
    <property type="match status" value="1"/>
</dbReference>
<dbReference type="Pfam" id="PF03133">
    <property type="entry name" value="TTL"/>
    <property type="match status" value="2"/>
</dbReference>
<dbReference type="GO" id="GO:0000226">
    <property type="term" value="P:microtubule cytoskeleton organization"/>
    <property type="evidence" value="ECO:0007669"/>
    <property type="project" value="TreeGrafter"/>
</dbReference>
<dbReference type="AlphaFoldDB" id="A0A8R2JM68"/>
<evidence type="ECO:0000313" key="4">
    <source>
        <dbReference type="EnsemblMetazoa" id="XP_029342092.1"/>
    </source>
</evidence>
<dbReference type="KEGG" id="api:103309045"/>
<keyword evidence="2" id="KW-0547">Nucleotide-binding</keyword>
<name>A0A8R2JM68_ACYPI</name>